<dbReference type="Proteomes" id="UP000826195">
    <property type="component" value="Unassembled WGS sequence"/>
</dbReference>
<protein>
    <submittedName>
        <fullName evidence="2">Uncharacterized protein</fullName>
    </submittedName>
</protein>
<dbReference type="EMBL" id="JAHXZJ010000002">
    <property type="protein sequence ID" value="KAH0564251.1"/>
    <property type="molecule type" value="Genomic_DNA"/>
</dbReference>
<evidence type="ECO:0000256" key="1">
    <source>
        <dbReference type="SAM" id="MobiDB-lite"/>
    </source>
</evidence>
<feature type="region of interest" description="Disordered" evidence="1">
    <location>
        <begin position="84"/>
        <end position="120"/>
    </location>
</feature>
<gene>
    <name evidence="2" type="ORF">KQX54_010780</name>
</gene>
<evidence type="ECO:0000313" key="3">
    <source>
        <dbReference type="Proteomes" id="UP000826195"/>
    </source>
</evidence>
<reference evidence="2 3" key="1">
    <citation type="journal article" date="2021" name="J. Hered.">
        <title>A chromosome-level genome assembly of the parasitoid wasp, Cotesia glomerata (Hymenoptera: Braconidae).</title>
        <authorList>
            <person name="Pinto B.J."/>
            <person name="Weis J.J."/>
            <person name="Gamble T."/>
            <person name="Ode P.J."/>
            <person name="Paul R."/>
            <person name="Zaspel J.M."/>
        </authorList>
    </citation>
    <scope>NUCLEOTIDE SEQUENCE [LARGE SCALE GENOMIC DNA]</scope>
    <source>
        <strain evidence="2">CgM1</strain>
    </source>
</reference>
<comment type="caution">
    <text evidence="2">The sequence shown here is derived from an EMBL/GenBank/DDBJ whole genome shotgun (WGS) entry which is preliminary data.</text>
</comment>
<feature type="region of interest" description="Disordered" evidence="1">
    <location>
        <begin position="1"/>
        <end position="29"/>
    </location>
</feature>
<evidence type="ECO:0000313" key="2">
    <source>
        <dbReference type="EMBL" id="KAH0564251.1"/>
    </source>
</evidence>
<organism evidence="2 3">
    <name type="scientific">Cotesia glomerata</name>
    <name type="common">Lepidopteran parasitic wasp</name>
    <name type="synonym">Apanteles glomeratus</name>
    <dbReference type="NCBI Taxonomy" id="32391"/>
    <lineage>
        <taxon>Eukaryota</taxon>
        <taxon>Metazoa</taxon>
        <taxon>Ecdysozoa</taxon>
        <taxon>Arthropoda</taxon>
        <taxon>Hexapoda</taxon>
        <taxon>Insecta</taxon>
        <taxon>Pterygota</taxon>
        <taxon>Neoptera</taxon>
        <taxon>Endopterygota</taxon>
        <taxon>Hymenoptera</taxon>
        <taxon>Apocrita</taxon>
        <taxon>Ichneumonoidea</taxon>
        <taxon>Braconidae</taxon>
        <taxon>Microgastrinae</taxon>
        <taxon>Cotesia</taxon>
    </lineage>
</organism>
<keyword evidence="3" id="KW-1185">Reference proteome</keyword>
<dbReference type="AlphaFoldDB" id="A0AAV7J366"/>
<accession>A0AAV7J366</accession>
<name>A0AAV7J366_COTGL</name>
<proteinExistence type="predicted"/>
<sequence length="189" mass="20988">MARSAVLEQKRRYHQRRESTSQCVVTSPRDPSDLIVLPPDRRQEVAFGASVVVEEISVVVIVKGGGKNARRVIALPRVINQCGGEGRQDVGPPELVRPSSGRYDSKHGGMSRRKQARPSRANLEEDLVHGPLGNNPLSSLQNQPTTLRDAEKIKSLGCRFWIWRNYDGGLMWGACNLVRPCRLEIVNGV</sequence>